<evidence type="ECO:0000259" key="3">
    <source>
        <dbReference type="Pfam" id="PF03389"/>
    </source>
</evidence>
<dbReference type="Proteomes" id="UP000651010">
    <property type="component" value="Unassembled WGS sequence"/>
</dbReference>
<evidence type="ECO:0000256" key="1">
    <source>
        <dbReference type="ARBA" id="ARBA00010873"/>
    </source>
</evidence>
<accession>A0ABR9GFJ0</accession>
<gene>
    <name evidence="4" type="ORF">IGX34_20570</name>
</gene>
<dbReference type="Pfam" id="PF03389">
    <property type="entry name" value="MobA_MobL"/>
    <property type="match status" value="1"/>
</dbReference>
<sequence>MHLHARPHLEVHTRSKGHSAVAGAAYRLGLRLYDEKAKVWHDFRKRELGEEIVRALTIAPAGAPAWATDPAELWNRVEASEKRKDAQVARDYRIPIPFCLSDQDAGDLAEEMARFICDELHVPVSLGLHRDADRDALGNLKPPDKQGFHAHLYFPTRGLAEVGKGDDGETGEGTGFGPKLHEFSKMHLGAAFIELLNCRELT</sequence>
<evidence type="ECO:0000256" key="2">
    <source>
        <dbReference type="ARBA" id="ARBA00022971"/>
    </source>
</evidence>
<keyword evidence="5" id="KW-1185">Reference proteome</keyword>
<evidence type="ECO:0000313" key="4">
    <source>
        <dbReference type="EMBL" id="MBE1162786.1"/>
    </source>
</evidence>
<reference evidence="4 5" key="1">
    <citation type="submission" date="2020-09" db="EMBL/GenBank/DDBJ databases">
        <title>Dyella sp. 7MK23 isolated from forest soil.</title>
        <authorList>
            <person name="Fu J."/>
        </authorList>
    </citation>
    <scope>NUCLEOTIDE SEQUENCE [LARGE SCALE GENOMIC DNA]</scope>
    <source>
        <strain evidence="4 5">7MK23</strain>
    </source>
</reference>
<dbReference type="InterPro" id="IPR005053">
    <property type="entry name" value="MobA_MobL"/>
</dbReference>
<dbReference type="Gene3D" id="3.30.930.30">
    <property type="match status" value="1"/>
</dbReference>
<organism evidence="4 5">
    <name type="scientific">Dyella acidiphila</name>
    <dbReference type="NCBI Taxonomy" id="2775866"/>
    <lineage>
        <taxon>Bacteria</taxon>
        <taxon>Pseudomonadati</taxon>
        <taxon>Pseudomonadota</taxon>
        <taxon>Gammaproteobacteria</taxon>
        <taxon>Lysobacterales</taxon>
        <taxon>Rhodanobacteraceae</taxon>
        <taxon>Dyella</taxon>
    </lineage>
</organism>
<comment type="caution">
    <text evidence="4">The sequence shown here is derived from an EMBL/GenBank/DDBJ whole genome shotgun (WGS) entry which is preliminary data.</text>
</comment>
<name>A0ABR9GFJ0_9GAMM</name>
<feature type="domain" description="MobA/MobL protein" evidence="3">
    <location>
        <begin position="19"/>
        <end position="166"/>
    </location>
</feature>
<dbReference type="EMBL" id="JACZZA010000016">
    <property type="protein sequence ID" value="MBE1162786.1"/>
    <property type="molecule type" value="Genomic_DNA"/>
</dbReference>
<comment type="similarity">
    <text evidence="1">Belongs to the MobA/MobL family.</text>
</comment>
<evidence type="ECO:0000313" key="5">
    <source>
        <dbReference type="Proteomes" id="UP000651010"/>
    </source>
</evidence>
<proteinExistence type="inferred from homology"/>
<protein>
    <submittedName>
        <fullName evidence="4">MobA/MobL family protein</fullName>
    </submittedName>
</protein>
<keyword evidence="2" id="KW-0184">Conjugation</keyword>
<dbReference type="RefSeq" id="WP_192557625.1">
    <property type="nucleotide sequence ID" value="NZ_JACZZA010000016.1"/>
</dbReference>